<dbReference type="KEGG" id="daer:H9K75_06800"/>
<evidence type="ECO:0000256" key="2">
    <source>
        <dbReference type="ARBA" id="ARBA00006745"/>
    </source>
</evidence>
<dbReference type="Gene3D" id="3.20.20.140">
    <property type="entry name" value="Metal-dependent hydrolases"/>
    <property type="match status" value="1"/>
</dbReference>
<keyword evidence="11" id="KW-1185">Reference proteome</keyword>
<dbReference type="InterPro" id="IPR051607">
    <property type="entry name" value="Metallo-dep_hydrolases"/>
</dbReference>
<dbReference type="Gene3D" id="2.30.40.10">
    <property type="entry name" value="Urease, subunit C, domain 1"/>
    <property type="match status" value="1"/>
</dbReference>
<gene>
    <name evidence="10" type="primary">guaD</name>
    <name evidence="10" type="ORF">H9K75_06800</name>
</gene>
<dbReference type="InterPro" id="IPR006680">
    <property type="entry name" value="Amidohydro-rel"/>
</dbReference>
<dbReference type="UniPathway" id="UPA00603">
    <property type="reaction ID" value="UER00660"/>
</dbReference>
<dbReference type="EC" id="3.5.4.3" evidence="3 7"/>
<dbReference type="NCBIfam" id="NF006679">
    <property type="entry name" value="PRK09228.1"/>
    <property type="match status" value="1"/>
</dbReference>
<evidence type="ECO:0000313" key="10">
    <source>
        <dbReference type="EMBL" id="QNP49655.1"/>
    </source>
</evidence>
<accession>A0A7H0GMY9</accession>
<protein>
    <recommendedName>
        <fullName evidence="3 7">Guanine deaminase</fullName>
        <shortName evidence="8">Guanase</shortName>
        <ecNumber evidence="3 7">3.5.4.3</ecNumber>
    </recommendedName>
    <alternativeName>
        <fullName evidence="8">Guanine aminohydrolase</fullName>
    </alternativeName>
</protein>
<dbReference type="GO" id="GO:0006147">
    <property type="term" value="P:guanine catabolic process"/>
    <property type="evidence" value="ECO:0007669"/>
    <property type="project" value="UniProtKB-UniRule"/>
</dbReference>
<dbReference type="EMBL" id="CP060783">
    <property type="protein sequence ID" value="QNP49655.1"/>
    <property type="molecule type" value="Genomic_DNA"/>
</dbReference>
<dbReference type="GO" id="GO:0005829">
    <property type="term" value="C:cytosol"/>
    <property type="evidence" value="ECO:0007669"/>
    <property type="project" value="TreeGrafter"/>
</dbReference>
<dbReference type="PANTHER" id="PTHR11271">
    <property type="entry name" value="GUANINE DEAMINASE"/>
    <property type="match status" value="1"/>
</dbReference>
<dbReference type="Pfam" id="PF01979">
    <property type="entry name" value="Amidohydro_1"/>
    <property type="match status" value="1"/>
</dbReference>
<evidence type="ECO:0000256" key="8">
    <source>
        <dbReference type="RuleBase" id="RU366009"/>
    </source>
</evidence>
<dbReference type="GO" id="GO:0008892">
    <property type="term" value="F:guanine deaminase activity"/>
    <property type="evidence" value="ECO:0007669"/>
    <property type="project" value="UniProtKB-UniRule"/>
</dbReference>
<sequence length="432" mass="47319">MPLYRSALLRFTPSDEALYEQDGLLATAPDAAGVQRVVAAGSWSALSPQYVGDKNATKLAEDVTHLPGRIIAPGFVDLHIHYPQTDVIGSPADGLLPWLENYTFPHESRFSDPAYAAEVARFFLDELLRNGVTTAVTFCTSHPGSVDALMAEAETRRMRIIAGKVLQDRHSPDGVRDATGPSLIDTETLIRRWHGKHRLGYAITPRFAPTSSEAQLRGAGELAAQYGDVWIQSHVAENHDEIRWVRELFPAARSYLSVYDEFGLMRERSVYAHCIHFDDQDRALMRERGAVAAVCPTSNLFLSSGYFDFAKADAAGFGYGLASDVGGGTSFSPFHTMLAAYYVGREGHAKRGQSLDPQTLWWRHTAGAARAAGLDGVIGNLQPGCEADFVVLDPQATALLARRTSQARNLDELLFAMIVLGDDRLIERTVIA</sequence>
<comment type="similarity">
    <text evidence="2 8">Belongs to the metallo-dependent hydrolases superfamily. ATZ/TRZ family.</text>
</comment>
<comment type="pathway">
    <text evidence="1 8">Purine metabolism; guanine degradation; xanthine from guanine: step 1/1.</text>
</comment>
<evidence type="ECO:0000256" key="7">
    <source>
        <dbReference type="NCBIfam" id="TIGR02967"/>
    </source>
</evidence>
<keyword evidence="4 8" id="KW-0479">Metal-binding</keyword>
<dbReference type="Proteomes" id="UP000516028">
    <property type="component" value="Chromosome"/>
</dbReference>
<comment type="function">
    <text evidence="8">Catalyzes the hydrolytic deamination of guanine, producing xanthine and ammonia.</text>
</comment>
<organism evidence="10 11">
    <name type="scientific">Diaphorobacter aerolatus</name>
    <dbReference type="NCBI Taxonomy" id="1288495"/>
    <lineage>
        <taxon>Bacteria</taxon>
        <taxon>Pseudomonadati</taxon>
        <taxon>Pseudomonadota</taxon>
        <taxon>Betaproteobacteria</taxon>
        <taxon>Burkholderiales</taxon>
        <taxon>Comamonadaceae</taxon>
        <taxon>Diaphorobacter</taxon>
    </lineage>
</organism>
<dbReference type="RefSeq" id="WP_187725198.1">
    <property type="nucleotide sequence ID" value="NZ_CP060783.1"/>
</dbReference>
<proteinExistence type="inferred from homology"/>
<keyword evidence="5 8" id="KW-0378">Hydrolase</keyword>
<evidence type="ECO:0000259" key="9">
    <source>
        <dbReference type="Pfam" id="PF01979"/>
    </source>
</evidence>
<dbReference type="NCBIfam" id="TIGR02967">
    <property type="entry name" value="guan_deamin"/>
    <property type="match status" value="1"/>
</dbReference>
<dbReference type="InterPro" id="IPR014311">
    <property type="entry name" value="Guanine_deaminase"/>
</dbReference>
<dbReference type="AlphaFoldDB" id="A0A7H0GMY9"/>
<dbReference type="SUPFAM" id="SSF51338">
    <property type="entry name" value="Composite domain of metallo-dependent hydrolases"/>
    <property type="match status" value="1"/>
</dbReference>
<evidence type="ECO:0000256" key="4">
    <source>
        <dbReference type="ARBA" id="ARBA00022723"/>
    </source>
</evidence>
<comment type="cofactor">
    <cofactor evidence="8">
        <name>Zn(2+)</name>
        <dbReference type="ChEBI" id="CHEBI:29105"/>
    </cofactor>
    <text evidence="8">Binds 1 zinc ion per subunit.</text>
</comment>
<evidence type="ECO:0000313" key="11">
    <source>
        <dbReference type="Proteomes" id="UP000516028"/>
    </source>
</evidence>
<dbReference type="InterPro" id="IPR011059">
    <property type="entry name" value="Metal-dep_hydrolase_composite"/>
</dbReference>
<evidence type="ECO:0000256" key="3">
    <source>
        <dbReference type="ARBA" id="ARBA00012781"/>
    </source>
</evidence>
<evidence type="ECO:0000256" key="5">
    <source>
        <dbReference type="ARBA" id="ARBA00022801"/>
    </source>
</evidence>
<evidence type="ECO:0000256" key="1">
    <source>
        <dbReference type="ARBA" id="ARBA00004984"/>
    </source>
</evidence>
<reference evidence="10 11" key="1">
    <citation type="submission" date="2020-08" db="EMBL/GenBank/DDBJ databases">
        <title>Genome sequence of Diaphorobacter aerolatus KACC 16536T.</title>
        <authorList>
            <person name="Hyun D.-W."/>
            <person name="Bae J.-W."/>
        </authorList>
    </citation>
    <scope>NUCLEOTIDE SEQUENCE [LARGE SCALE GENOMIC DNA]</scope>
    <source>
        <strain evidence="10 11">KACC 16536</strain>
    </source>
</reference>
<name>A0A7H0GMY9_9BURK</name>
<keyword evidence="6 8" id="KW-0862">Zinc</keyword>
<evidence type="ECO:0000256" key="6">
    <source>
        <dbReference type="ARBA" id="ARBA00022833"/>
    </source>
</evidence>
<dbReference type="SUPFAM" id="SSF51556">
    <property type="entry name" value="Metallo-dependent hydrolases"/>
    <property type="match status" value="1"/>
</dbReference>
<feature type="domain" description="Amidohydrolase-related" evidence="9">
    <location>
        <begin position="70"/>
        <end position="407"/>
    </location>
</feature>
<dbReference type="InterPro" id="IPR032466">
    <property type="entry name" value="Metal_Hydrolase"/>
</dbReference>
<dbReference type="GO" id="GO:0008270">
    <property type="term" value="F:zinc ion binding"/>
    <property type="evidence" value="ECO:0007669"/>
    <property type="project" value="UniProtKB-UniRule"/>
</dbReference>
<comment type="catalytic activity">
    <reaction evidence="8">
        <text>guanine + H2O + H(+) = xanthine + NH4(+)</text>
        <dbReference type="Rhea" id="RHEA:14665"/>
        <dbReference type="ChEBI" id="CHEBI:15377"/>
        <dbReference type="ChEBI" id="CHEBI:15378"/>
        <dbReference type="ChEBI" id="CHEBI:16235"/>
        <dbReference type="ChEBI" id="CHEBI:17712"/>
        <dbReference type="ChEBI" id="CHEBI:28938"/>
        <dbReference type="EC" id="3.5.4.3"/>
    </reaction>
</comment>
<dbReference type="PANTHER" id="PTHR11271:SF6">
    <property type="entry name" value="GUANINE DEAMINASE"/>
    <property type="match status" value="1"/>
</dbReference>